<dbReference type="GO" id="GO:0009055">
    <property type="term" value="F:electron transfer activity"/>
    <property type="evidence" value="ECO:0007669"/>
    <property type="project" value="InterPro"/>
</dbReference>
<keyword evidence="2 4" id="KW-0479">Metal-binding</keyword>
<dbReference type="KEGG" id="mpt:Mpe_A0342"/>
<dbReference type="EMBL" id="CP000555">
    <property type="protein sequence ID" value="ABM93304.1"/>
    <property type="molecule type" value="Genomic_DNA"/>
</dbReference>
<evidence type="ECO:0000256" key="1">
    <source>
        <dbReference type="ARBA" id="ARBA00022617"/>
    </source>
</evidence>
<dbReference type="STRING" id="420662.Mpe_A0342"/>
<keyword evidence="5" id="KW-0732">Signal</keyword>
<evidence type="ECO:0000256" key="2">
    <source>
        <dbReference type="ARBA" id="ARBA00022723"/>
    </source>
</evidence>
<dbReference type="HOGENOM" id="CLU_101159_6_2_4"/>
<dbReference type="eggNOG" id="COG2010">
    <property type="taxonomic scope" value="Bacteria"/>
</dbReference>
<dbReference type="GO" id="GO:0046872">
    <property type="term" value="F:metal ion binding"/>
    <property type="evidence" value="ECO:0007669"/>
    <property type="project" value="UniProtKB-KW"/>
</dbReference>
<keyword evidence="8" id="KW-1185">Reference proteome</keyword>
<feature type="signal peptide" evidence="5">
    <location>
        <begin position="1"/>
        <end position="29"/>
    </location>
</feature>
<dbReference type="SUPFAM" id="SSF46626">
    <property type="entry name" value="Cytochrome c"/>
    <property type="match status" value="1"/>
</dbReference>
<reference evidence="7 8" key="1">
    <citation type="journal article" date="2007" name="J. Bacteriol.">
        <title>Whole-genome analysis of the methyl tert-butyl ether-degrading beta-proteobacterium Methylibium petroleiphilum PM1.</title>
        <authorList>
            <person name="Kane S.R."/>
            <person name="Chakicherla A.Y."/>
            <person name="Chain P.S.G."/>
            <person name="Schmidt R."/>
            <person name="Shin M.W."/>
            <person name="Legler T.C."/>
            <person name="Scow K.M."/>
            <person name="Larimer F.W."/>
            <person name="Lucas S.M."/>
            <person name="Richardson P.M."/>
            <person name="Hristova K.R."/>
        </authorList>
    </citation>
    <scope>NUCLEOTIDE SEQUENCE [LARGE SCALE GENOMIC DNA]</scope>
    <source>
        <strain evidence="8">ATCC BAA-1232 / LMG 22953 / PM1</strain>
    </source>
</reference>
<evidence type="ECO:0000259" key="6">
    <source>
        <dbReference type="PROSITE" id="PS51007"/>
    </source>
</evidence>
<name>A2SCL5_METPP</name>
<dbReference type="Gene3D" id="1.10.760.10">
    <property type="entry name" value="Cytochrome c-like domain"/>
    <property type="match status" value="1"/>
</dbReference>
<organism evidence="7 8">
    <name type="scientific">Methylibium petroleiphilum (strain ATCC BAA-1232 / LMG 22953 / PM1)</name>
    <dbReference type="NCBI Taxonomy" id="420662"/>
    <lineage>
        <taxon>Bacteria</taxon>
        <taxon>Pseudomonadati</taxon>
        <taxon>Pseudomonadota</taxon>
        <taxon>Betaproteobacteria</taxon>
        <taxon>Burkholderiales</taxon>
        <taxon>Sphaerotilaceae</taxon>
        <taxon>Methylibium</taxon>
    </lineage>
</organism>
<evidence type="ECO:0000313" key="8">
    <source>
        <dbReference type="Proteomes" id="UP000000366"/>
    </source>
</evidence>
<feature type="chain" id="PRO_5002646187" evidence="5">
    <location>
        <begin position="30"/>
        <end position="114"/>
    </location>
</feature>
<dbReference type="AlphaFoldDB" id="A2SCL5"/>
<proteinExistence type="predicted"/>
<gene>
    <name evidence="7" type="ordered locus">Mpe_A0342</name>
</gene>
<feature type="domain" description="Cytochrome c" evidence="6">
    <location>
        <begin position="36"/>
        <end position="111"/>
    </location>
</feature>
<keyword evidence="1 4" id="KW-0349">Heme</keyword>
<evidence type="ECO:0000256" key="3">
    <source>
        <dbReference type="ARBA" id="ARBA00023004"/>
    </source>
</evidence>
<dbReference type="GO" id="GO:0020037">
    <property type="term" value="F:heme binding"/>
    <property type="evidence" value="ECO:0007669"/>
    <property type="project" value="InterPro"/>
</dbReference>
<protein>
    <submittedName>
        <fullName evidence="7">Putative cytochrome c55X</fullName>
    </submittedName>
</protein>
<sequence length="114" mass="12041">MPAAMTRARAAVFAALLAAVLLPGPVARAQAPEGGASAALGRSLYTSYCARCHGVNMVSNGASFDLRSFPKEQRERFERSVTQGLRAMPAWGSTFQPDELASLWLFVSAAASPP</sequence>
<accession>A2SCL5</accession>
<dbReference type="PROSITE" id="PS51007">
    <property type="entry name" value="CYTC"/>
    <property type="match status" value="1"/>
</dbReference>
<evidence type="ECO:0000256" key="5">
    <source>
        <dbReference type="SAM" id="SignalP"/>
    </source>
</evidence>
<dbReference type="Proteomes" id="UP000000366">
    <property type="component" value="Chromosome"/>
</dbReference>
<dbReference type="Pfam" id="PF13442">
    <property type="entry name" value="Cytochrome_CBB3"/>
    <property type="match status" value="1"/>
</dbReference>
<evidence type="ECO:0000313" key="7">
    <source>
        <dbReference type="EMBL" id="ABM93304.1"/>
    </source>
</evidence>
<keyword evidence="3 4" id="KW-0408">Iron</keyword>
<evidence type="ECO:0000256" key="4">
    <source>
        <dbReference type="PROSITE-ProRule" id="PRU00433"/>
    </source>
</evidence>
<dbReference type="InterPro" id="IPR036909">
    <property type="entry name" value="Cyt_c-like_dom_sf"/>
</dbReference>
<dbReference type="InterPro" id="IPR009056">
    <property type="entry name" value="Cyt_c-like_dom"/>
</dbReference>